<organism evidence="3 5">
    <name type="scientific">Draconibacterium orientale</name>
    <dbReference type="NCBI Taxonomy" id="1168034"/>
    <lineage>
        <taxon>Bacteria</taxon>
        <taxon>Pseudomonadati</taxon>
        <taxon>Bacteroidota</taxon>
        <taxon>Bacteroidia</taxon>
        <taxon>Marinilabiliales</taxon>
        <taxon>Prolixibacteraceae</taxon>
        <taxon>Draconibacterium</taxon>
    </lineage>
</organism>
<name>X5DDW7_9BACT</name>
<dbReference type="Pfam" id="PF03483">
    <property type="entry name" value="B3_4"/>
    <property type="match status" value="1"/>
</dbReference>
<sequence length="222" mass="24653">MQSITISSELTEKVPALVLSCIECDVKFQEHNSELWKEIESKIEELNKSLRVEEISKMPAIAASRRAYKVCGKDPARYRLSAEALLRRVLKRGEIYQINNVVDQLNLVSISSGFSIGGYDADSITGAVTFGIGKKDEAYEGIGRGELNIEFMPVFRDAKGAFGTPTSDSVRTCVTEQTKRFLMIIIAYEPTESIKNATNQAQELLKKHAGATNFELKIIQAI</sequence>
<evidence type="ECO:0000259" key="1">
    <source>
        <dbReference type="SMART" id="SM00873"/>
    </source>
</evidence>
<dbReference type="Gene3D" id="3.50.40.10">
    <property type="entry name" value="Phenylalanyl-trna Synthetase, Chain B, domain 3"/>
    <property type="match status" value="1"/>
</dbReference>
<dbReference type="AlphaFoldDB" id="X5DDW7"/>
<dbReference type="eggNOG" id="COG3382">
    <property type="taxonomic scope" value="Bacteria"/>
</dbReference>
<reference evidence="3 5" key="2">
    <citation type="submission" date="2016-10" db="EMBL/GenBank/DDBJ databases">
        <authorList>
            <person name="de Groot N.N."/>
        </authorList>
    </citation>
    <scope>NUCLEOTIDE SEQUENCE [LARGE SCALE GENOMIC DNA]</scope>
    <source>
        <strain evidence="3 5">DSM 25947</strain>
    </source>
</reference>
<dbReference type="EMBL" id="CP007451">
    <property type="protein sequence ID" value="AHW61073.1"/>
    <property type="molecule type" value="Genomic_DNA"/>
</dbReference>
<dbReference type="InterPro" id="IPR005146">
    <property type="entry name" value="B3/B4_tRNA-bd"/>
</dbReference>
<protein>
    <submittedName>
        <fullName evidence="3">B3/B4 domain-containing protein (DNA/RNA-binding domain of Phe-tRNA-synthetase)</fullName>
    </submittedName>
</protein>
<dbReference type="SUPFAM" id="SSF56037">
    <property type="entry name" value="PheT/TilS domain"/>
    <property type="match status" value="1"/>
</dbReference>
<dbReference type="GO" id="GO:0004826">
    <property type="term" value="F:phenylalanine-tRNA ligase activity"/>
    <property type="evidence" value="ECO:0007669"/>
    <property type="project" value="InterPro"/>
</dbReference>
<keyword evidence="4" id="KW-1185">Reference proteome</keyword>
<dbReference type="Proteomes" id="UP000023772">
    <property type="component" value="Chromosome"/>
</dbReference>
<dbReference type="SMART" id="SM00873">
    <property type="entry name" value="B3_4"/>
    <property type="match status" value="1"/>
</dbReference>
<dbReference type="InterPro" id="IPR020825">
    <property type="entry name" value="Phe-tRNA_synthase-like_B3/B4"/>
</dbReference>
<proteinExistence type="predicted"/>
<dbReference type="STRING" id="1168034.FH5T_19510"/>
<gene>
    <name evidence="2" type="ORF">FH5T_19510</name>
    <name evidence="3" type="ORF">SAMN05444285_12054</name>
</gene>
<dbReference type="RefSeq" id="WP_038562208.1">
    <property type="nucleotide sequence ID" value="NZ_FOHT01000020.1"/>
</dbReference>
<dbReference type="KEGG" id="dori:FH5T_19510"/>
<dbReference type="HOGENOM" id="CLU_076869_2_1_10"/>
<dbReference type="PANTHER" id="PTHR39209">
    <property type="match status" value="1"/>
</dbReference>
<evidence type="ECO:0000313" key="5">
    <source>
        <dbReference type="Proteomes" id="UP000181981"/>
    </source>
</evidence>
<dbReference type="Proteomes" id="UP000181981">
    <property type="component" value="Unassembled WGS sequence"/>
</dbReference>
<evidence type="ECO:0000313" key="4">
    <source>
        <dbReference type="Proteomes" id="UP000023772"/>
    </source>
</evidence>
<dbReference type="PANTHER" id="PTHR39209:SF2">
    <property type="entry name" value="CYTOPLASMIC PROTEIN"/>
    <property type="match status" value="1"/>
</dbReference>
<reference evidence="2 4" key="1">
    <citation type="submission" date="2014-03" db="EMBL/GenBank/DDBJ databases">
        <title>Complete genome sequence of a deeply braunched marine Bacteroidia bacterium Draconibacterium orientale type strain FH5T.</title>
        <authorList>
            <person name="Li X."/>
            <person name="Wang X."/>
            <person name="Xie Z."/>
            <person name="Du Z."/>
            <person name="Chen G."/>
        </authorList>
    </citation>
    <scope>NUCLEOTIDE SEQUENCE [LARGE SCALE GENOMIC DNA]</scope>
    <source>
        <strain evidence="2 4">FH5</strain>
    </source>
</reference>
<dbReference type="GO" id="GO:0003723">
    <property type="term" value="F:RNA binding"/>
    <property type="evidence" value="ECO:0007669"/>
    <property type="project" value="InterPro"/>
</dbReference>
<evidence type="ECO:0000313" key="3">
    <source>
        <dbReference type="EMBL" id="SET70092.1"/>
    </source>
</evidence>
<evidence type="ECO:0000313" key="2">
    <source>
        <dbReference type="EMBL" id="AHW61073.1"/>
    </source>
</evidence>
<feature type="domain" description="B3/B4 tRNA-binding" evidence="1">
    <location>
        <begin position="62"/>
        <end position="210"/>
    </location>
</feature>
<dbReference type="EMBL" id="FOHT01000020">
    <property type="protein sequence ID" value="SET70092.1"/>
    <property type="molecule type" value="Genomic_DNA"/>
</dbReference>
<dbReference type="OrthoDB" id="9789812at2"/>
<accession>X5DDW7</accession>